<comment type="caution">
    <text evidence="9">Lacks conserved residue(s) required for the propagation of feature annotation.</text>
</comment>
<comment type="catalytic activity">
    <reaction evidence="9">
        <text>(2R,3R)-2,3-dihydroxy-3-methylpentanoate + NADP(+) = (S)-2-ethyl-2-hydroxy-3-oxobutanoate + NADPH + H(+)</text>
        <dbReference type="Rhea" id="RHEA:13493"/>
        <dbReference type="ChEBI" id="CHEBI:15378"/>
        <dbReference type="ChEBI" id="CHEBI:49256"/>
        <dbReference type="ChEBI" id="CHEBI:49258"/>
        <dbReference type="ChEBI" id="CHEBI:57783"/>
        <dbReference type="ChEBI" id="CHEBI:58349"/>
        <dbReference type="EC" id="1.1.1.86"/>
    </reaction>
</comment>
<sequence length="330" mass="37053">MAKIYYDRDVKLDVFEEKNIAVVGYGSQGRHQALNMRDSGLNVIIGQREGRSYDMAKKDGFDVYSVADATKKGDLIIITVPDEMHEAIYEGQIRNNLSKGDTLGVCHAFSLVYGLIKPIPEIDVVMIAPKAPGPTVRSTYEEGFGVPSCVAVYQDYTGDAMEKALAWGKGIGSGRVGMIETTFKEEVETDLFGEISVLCGGVVELIKSGFNTLVDAGYQPEIAYFECCNELKLIVDLIYEGGLENMWDAVSNTAEYGGRIYGKEIIGEEVKENMRDMLHFIRTGQYGRDVILEQRTNMNQLKRYRELEKDELIEEVGRRLREMMVSKKRD</sequence>
<evidence type="ECO:0000259" key="12">
    <source>
        <dbReference type="PROSITE" id="PS51851"/>
    </source>
</evidence>
<feature type="binding site" evidence="9 10">
    <location>
        <position position="190"/>
    </location>
    <ligand>
        <name>Mg(2+)</name>
        <dbReference type="ChEBI" id="CHEBI:18420"/>
        <label>1</label>
    </ligand>
</feature>
<dbReference type="Proteomes" id="UP000320766">
    <property type="component" value="Unassembled WGS sequence"/>
</dbReference>
<dbReference type="InterPro" id="IPR013023">
    <property type="entry name" value="KARI"/>
</dbReference>
<dbReference type="EC" id="1.1.1.86" evidence="9"/>
<organism evidence="13 14">
    <name type="scientific">Candidatus Methanolliviera hydrocarbonicum</name>
    <dbReference type="NCBI Taxonomy" id="2491085"/>
    <lineage>
        <taxon>Archaea</taxon>
        <taxon>Methanobacteriati</taxon>
        <taxon>Methanobacteriota</taxon>
        <taxon>Candidatus Methanoliparia</taxon>
        <taxon>Candidatus Methanoliparales</taxon>
        <taxon>Candidatus Methanollivieraceae</taxon>
        <taxon>Candidatus Methanolliviera</taxon>
    </lineage>
</organism>
<accession>A0A520KZ39</accession>
<dbReference type="GO" id="GO:0050661">
    <property type="term" value="F:NADP binding"/>
    <property type="evidence" value="ECO:0007669"/>
    <property type="project" value="InterPro"/>
</dbReference>
<dbReference type="InterPro" id="IPR014359">
    <property type="entry name" value="KARI_prok"/>
</dbReference>
<feature type="binding site" evidence="9 10">
    <location>
        <position position="194"/>
    </location>
    <ligand>
        <name>Mg(2+)</name>
        <dbReference type="ChEBI" id="CHEBI:18420"/>
        <label>1</label>
    </ligand>
</feature>
<keyword evidence="4 9" id="KW-0028">Amino-acid biosynthesis</keyword>
<dbReference type="Gene3D" id="3.40.50.720">
    <property type="entry name" value="NAD(P)-binding Rossmann-like Domain"/>
    <property type="match status" value="1"/>
</dbReference>
<dbReference type="HAMAP" id="MF_00435">
    <property type="entry name" value="IlvC"/>
    <property type="match status" value="1"/>
</dbReference>
<reference evidence="13 14" key="1">
    <citation type="journal article" date="2019" name="Nat. Microbiol.">
        <title>Wide diversity of methane and short-chain alkane metabolisms in uncultured archaea.</title>
        <authorList>
            <person name="Borrel G."/>
            <person name="Adam P.S."/>
            <person name="McKay L.J."/>
            <person name="Chen L.X."/>
            <person name="Sierra-Garcia I.N."/>
            <person name="Sieber C.M."/>
            <person name="Letourneur Q."/>
            <person name="Ghozlane A."/>
            <person name="Andersen G.L."/>
            <person name="Li W.J."/>
            <person name="Hallam S.J."/>
            <person name="Muyzer G."/>
            <person name="de Oliveira V.M."/>
            <person name="Inskeep W.P."/>
            <person name="Banfield J.F."/>
            <person name="Gribaldo S."/>
        </authorList>
    </citation>
    <scope>NUCLEOTIDE SEQUENCE [LARGE SCALE GENOMIC DNA]</scope>
    <source>
        <strain evidence="13">NM1b</strain>
    </source>
</reference>
<comment type="function">
    <text evidence="9">Involved in the biosynthesis of branched-chain amino acids (BCAA). Catalyzes an alkyl-migration followed by a ketol-acid reduction of (S)-2-acetolactate (S2AL) to yield (R)-2,3-dihydroxy-isovalerate. In the isomerase reaction, S2AL is rearranged via a Mg-dependent methyl migration to produce 3-hydroxy-3-methyl-2-ketobutyrate (HMKB). In the reductase reaction, this 2-ketoacid undergoes a metal-dependent reduction by NADPH to yield (R)-2,3-dihydroxy-isovalerate.</text>
</comment>
<dbReference type="Gene3D" id="6.10.240.10">
    <property type="match status" value="1"/>
</dbReference>
<dbReference type="NCBIfam" id="NF004017">
    <property type="entry name" value="PRK05479.1"/>
    <property type="match status" value="1"/>
</dbReference>
<keyword evidence="9" id="KW-0521">NADP</keyword>
<evidence type="ECO:0000256" key="10">
    <source>
        <dbReference type="PROSITE-ProRule" id="PRU01198"/>
    </source>
</evidence>
<evidence type="ECO:0000256" key="4">
    <source>
        <dbReference type="ARBA" id="ARBA00022605"/>
    </source>
</evidence>
<dbReference type="InterPro" id="IPR000506">
    <property type="entry name" value="KARI_C"/>
</dbReference>
<dbReference type="InterPro" id="IPR013116">
    <property type="entry name" value="KARI_N"/>
</dbReference>
<dbReference type="GO" id="GO:0009097">
    <property type="term" value="P:isoleucine biosynthetic process"/>
    <property type="evidence" value="ECO:0007669"/>
    <property type="project" value="UniProtKB-UniRule"/>
</dbReference>
<dbReference type="Pfam" id="PF07991">
    <property type="entry name" value="KARI_N"/>
    <property type="match status" value="1"/>
</dbReference>
<dbReference type="PANTHER" id="PTHR21371:SF1">
    <property type="entry name" value="KETOL-ACID REDUCTOISOMERASE, MITOCHONDRIAL"/>
    <property type="match status" value="1"/>
</dbReference>
<comment type="pathway">
    <text evidence="1 9">Amino-acid biosynthesis; L-valine biosynthesis; L-valine from pyruvate: step 2/4.</text>
</comment>
<keyword evidence="8 9" id="KW-0100">Branched-chain amino acid biosynthesis</keyword>
<dbReference type="PROSITE" id="PS51851">
    <property type="entry name" value="KARI_C"/>
    <property type="match status" value="1"/>
</dbReference>
<dbReference type="PROSITE" id="PS51850">
    <property type="entry name" value="KARI_N"/>
    <property type="match status" value="1"/>
</dbReference>
<comment type="cofactor">
    <cofactor evidence="9">
        <name>Mg(2+)</name>
        <dbReference type="ChEBI" id="CHEBI:18420"/>
    </cofactor>
    <text evidence="9">Binds 2 magnesium ions per subunit.</text>
</comment>
<evidence type="ECO:0000256" key="8">
    <source>
        <dbReference type="ARBA" id="ARBA00023304"/>
    </source>
</evidence>
<evidence type="ECO:0000256" key="2">
    <source>
        <dbReference type="ARBA" id="ARBA00004885"/>
    </source>
</evidence>
<evidence type="ECO:0000256" key="7">
    <source>
        <dbReference type="ARBA" id="ARBA00023002"/>
    </source>
</evidence>
<feature type="binding site" evidence="9 10">
    <location>
        <position position="190"/>
    </location>
    <ligand>
        <name>Mg(2+)</name>
        <dbReference type="ChEBI" id="CHEBI:18420"/>
        <label>2</label>
    </ligand>
</feature>
<dbReference type="GO" id="GO:0000287">
    <property type="term" value="F:magnesium ion binding"/>
    <property type="evidence" value="ECO:0007669"/>
    <property type="project" value="UniProtKB-UniRule"/>
</dbReference>
<evidence type="ECO:0000256" key="3">
    <source>
        <dbReference type="ARBA" id="ARBA00010318"/>
    </source>
</evidence>
<feature type="binding site" evidence="9">
    <location>
        <begin position="25"/>
        <end position="28"/>
    </location>
    <ligand>
        <name>NADP(+)</name>
        <dbReference type="ChEBI" id="CHEBI:58349"/>
    </ligand>
</feature>
<comment type="similarity">
    <text evidence="3 9 10">Belongs to the ketol-acid reductoisomerase family.</text>
</comment>
<dbReference type="GO" id="GO:0009099">
    <property type="term" value="P:L-valine biosynthetic process"/>
    <property type="evidence" value="ECO:0007669"/>
    <property type="project" value="UniProtKB-UniRule"/>
</dbReference>
<dbReference type="EMBL" id="RXIL01000001">
    <property type="protein sequence ID" value="RZN73902.1"/>
    <property type="molecule type" value="Genomic_DNA"/>
</dbReference>
<feature type="binding site" evidence="9 10">
    <location>
        <position position="251"/>
    </location>
    <ligand>
        <name>substrate</name>
    </ligand>
</feature>
<evidence type="ECO:0000259" key="11">
    <source>
        <dbReference type="PROSITE" id="PS51850"/>
    </source>
</evidence>
<evidence type="ECO:0000256" key="1">
    <source>
        <dbReference type="ARBA" id="ARBA00004864"/>
    </source>
</evidence>
<comment type="catalytic activity">
    <reaction evidence="9">
        <text>(2R)-2,3-dihydroxy-3-methylbutanoate + NADP(+) = (2S)-2-acetolactate + NADPH + H(+)</text>
        <dbReference type="Rhea" id="RHEA:22068"/>
        <dbReference type="ChEBI" id="CHEBI:15378"/>
        <dbReference type="ChEBI" id="CHEBI:49072"/>
        <dbReference type="ChEBI" id="CHEBI:57783"/>
        <dbReference type="ChEBI" id="CHEBI:58349"/>
        <dbReference type="ChEBI" id="CHEBI:58476"/>
        <dbReference type="EC" id="1.1.1.86"/>
    </reaction>
</comment>
<dbReference type="InterPro" id="IPR036291">
    <property type="entry name" value="NAD(P)-bd_dom_sf"/>
</dbReference>
<evidence type="ECO:0000313" key="13">
    <source>
        <dbReference type="EMBL" id="RZN73902.1"/>
    </source>
</evidence>
<proteinExistence type="inferred from homology"/>
<evidence type="ECO:0000256" key="9">
    <source>
        <dbReference type="HAMAP-Rule" id="MF_00435"/>
    </source>
</evidence>
<protein>
    <recommendedName>
        <fullName evidence="9">Ketol-acid reductoisomerase (NADP(+))</fullName>
        <shortName evidence="9">KARI</shortName>
        <ecNumber evidence="9">1.1.1.86</ecNumber>
    </recommendedName>
    <alternativeName>
        <fullName evidence="9">Acetohydroxy-acid isomeroreductase</fullName>
        <shortName evidence="9">AHIR</shortName>
    </alternativeName>
    <alternativeName>
        <fullName evidence="9">Alpha-keto-beta-hydroxylacyl reductoisomerase</fullName>
    </alternativeName>
</protein>
<feature type="domain" description="KARI N-terminal Rossmann" evidence="11">
    <location>
        <begin position="2"/>
        <end position="181"/>
    </location>
</feature>
<feature type="binding site" evidence="9 10">
    <location>
        <position position="230"/>
    </location>
    <ligand>
        <name>Mg(2+)</name>
        <dbReference type="ChEBI" id="CHEBI:18420"/>
        <label>2</label>
    </ligand>
</feature>
<evidence type="ECO:0000313" key="14">
    <source>
        <dbReference type="Proteomes" id="UP000320766"/>
    </source>
</evidence>
<dbReference type="InterPro" id="IPR008927">
    <property type="entry name" value="6-PGluconate_DH-like_C_sf"/>
</dbReference>
<dbReference type="GO" id="GO:0004455">
    <property type="term" value="F:ketol-acid reductoisomerase activity"/>
    <property type="evidence" value="ECO:0007669"/>
    <property type="project" value="UniProtKB-UniRule"/>
</dbReference>
<dbReference type="SUPFAM" id="SSF51735">
    <property type="entry name" value="NAD(P)-binding Rossmann-fold domains"/>
    <property type="match status" value="1"/>
</dbReference>
<dbReference type="UniPathway" id="UPA00047">
    <property type="reaction ID" value="UER00056"/>
</dbReference>
<keyword evidence="6 9" id="KW-0460">Magnesium</keyword>
<gene>
    <name evidence="9 13" type="primary">ilvC</name>
    <name evidence="13" type="ORF">EF807_00070</name>
</gene>
<dbReference type="PIRSF" id="PIRSF000116">
    <property type="entry name" value="IlvC_gammaproteo"/>
    <property type="match status" value="1"/>
</dbReference>
<feature type="binding site" evidence="9">
    <location>
        <position position="133"/>
    </location>
    <ligand>
        <name>NADP(+)</name>
        <dbReference type="ChEBI" id="CHEBI:58349"/>
    </ligand>
</feature>
<feature type="binding site" evidence="9">
    <location>
        <position position="48"/>
    </location>
    <ligand>
        <name>NADP(+)</name>
        <dbReference type="ChEBI" id="CHEBI:58349"/>
    </ligand>
</feature>
<keyword evidence="13" id="KW-0413">Isomerase</keyword>
<keyword evidence="7 9" id="KW-0560">Oxidoreductase</keyword>
<feature type="active site" evidence="9">
    <location>
        <position position="107"/>
    </location>
</feature>
<dbReference type="GO" id="GO:0016853">
    <property type="term" value="F:isomerase activity"/>
    <property type="evidence" value="ECO:0007669"/>
    <property type="project" value="UniProtKB-KW"/>
</dbReference>
<evidence type="ECO:0000256" key="6">
    <source>
        <dbReference type="ARBA" id="ARBA00022842"/>
    </source>
</evidence>
<dbReference type="Pfam" id="PF01450">
    <property type="entry name" value="KARI_C"/>
    <property type="match status" value="1"/>
</dbReference>
<comment type="pathway">
    <text evidence="2 9">Amino-acid biosynthesis; L-isoleucine biosynthesis; L-isoleucine from 2-oxobutanoate: step 2/4.</text>
</comment>
<feature type="binding site" evidence="9">
    <location>
        <position position="52"/>
    </location>
    <ligand>
        <name>NADP(+)</name>
        <dbReference type="ChEBI" id="CHEBI:58349"/>
    </ligand>
</feature>
<dbReference type="UniPathway" id="UPA00049">
    <property type="reaction ID" value="UER00060"/>
</dbReference>
<keyword evidence="5 9" id="KW-0479">Metal-binding</keyword>
<evidence type="ECO:0000256" key="5">
    <source>
        <dbReference type="ARBA" id="ARBA00022723"/>
    </source>
</evidence>
<dbReference type="SUPFAM" id="SSF48179">
    <property type="entry name" value="6-phosphogluconate dehydrogenase C-terminal domain-like"/>
    <property type="match status" value="1"/>
</dbReference>
<comment type="caution">
    <text evidence="13">The sequence shown here is derived from an EMBL/GenBank/DDBJ whole genome shotgun (WGS) entry which is preliminary data.</text>
</comment>
<dbReference type="AlphaFoldDB" id="A0A520KZ39"/>
<feature type="domain" description="KARI C-terminal knotted" evidence="12">
    <location>
        <begin position="182"/>
        <end position="327"/>
    </location>
</feature>
<name>A0A520KZ39_9EURY</name>
<dbReference type="PANTHER" id="PTHR21371">
    <property type="entry name" value="KETOL-ACID REDUCTOISOMERASE, MITOCHONDRIAL"/>
    <property type="match status" value="1"/>
</dbReference>
<feature type="binding site" evidence="9 10">
    <location>
        <position position="226"/>
    </location>
    <ligand>
        <name>Mg(2+)</name>
        <dbReference type="ChEBI" id="CHEBI:18420"/>
        <label>2</label>
    </ligand>
</feature>
<dbReference type="NCBIfam" id="TIGR00465">
    <property type="entry name" value="ilvC"/>
    <property type="match status" value="1"/>
</dbReference>